<keyword evidence="9 10" id="KW-0472">Membrane</keyword>
<dbReference type="SFLD" id="SFLDG00002">
    <property type="entry name" value="C1.7:_P-type_atpase_like"/>
    <property type="match status" value="1"/>
</dbReference>
<keyword evidence="3" id="KW-0479">Metal-binding</keyword>
<dbReference type="PRINTS" id="PR00119">
    <property type="entry name" value="CATATPASE"/>
</dbReference>
<dbReference type="SUPFAM" id="SSF81660">
    <property type="entry name" value="Metal cation-transporting ATPase, ATP-binding domain N"/>
    <property type="match status" value="1"/>
</dbReference>
<comment type="subcellular location">
    <subcellularLocation>
        <location evidence="1">Membrane</location>
        <topology evidence="1">Multi-pass membrane protein</topology>
    </subcellularLocation>
</comment>
<evidence type="ECO:0000256" key="6">
    <source>
        <dbReference type="ARBA" id="ARBA00022842"/>
    </source>
</evidence>
<dbReference type="Pfam" id="PF23143">
    <property type="entry name" value="2TM_P5A-ATPase"/>
    <property type="match status" value="1"/>
</dbReference>
<evidence type="ECO:0000256" key="2">
    <source>
        <dbReference type="ARBA" id="ARBA00022692"/>
    </source>
</evidence>
<dbReference type="EMBL" id="CAJNDS010002108">
    <property type="protein sequence ID" value="CAE7331543.1"/>
    <property type="molecule type" value="Genomic_DNA"/>
</dbReference>
<evidence type="ECO:0000259" key="13">
    <source>
        <dbReference type="Pfam" id="PF23143"/>
    </source>
</evidence>
<dbReference type="InterPro" id="IPR023299">
    <property type="entry name" value="ATPase_P-typ_cyto_dom_N"/>
</dbReference>
<feature type="domain" description="P5A-ATPase transmembrane helical hairpin" evidence="13">
    <location>
        <begin position="20"/>
        <end position="89"/>
    </location>
</feature>
<name>A0A812P2X6_9DINO</name>
<dbReference type="AlphaFoldDB" id="A0A812P2X6"/>
<evidence type="ECO:0000256" key="5">
    <source>
        <dbReference type="ARBA" id="ARBA00022840"/>
    </source>
</evidence>
<keyword evidence="2 10" id="KW-0812">Transmembrane</keyword>
<dbReference type="GO" id="GO:0006874">
    <property type="term" value="P:intracellular calcium ion homeostasis"/>
    <property type="evidence" value="ECO:0007669"/>
    <property type="project" value="TreeGrafter"/>
</dbReference>
<dbReference type="InterPro" id="IPR008250">
    <property type="entry name" value="ATPase_P-typ_transduc_dom_A_sf"/>
</dbReference>
<dbReference type="GO" id="GO:0046872">
    <property type="term" value="F:metal ion binding"/>
    <property type="evidence" value="ECO:0007669"/>
    <property type="project" value="UniProtKB-KW"/>
</dbReference>
<dbReference type="PROSITE" id="PS00154">
    <property type="entry name" value="ATPASE_E1_E2"/>
    <property type="match status" value="1"/>
</dbReference>
<dbReference type="SUPFAM" id="SSF56784">
    <property type="entry name" value="HAD-like"/>
    <property type="match status" value="1"/>
</dbReference>
<evidence type="ECO:0000256" key="3">
    <source>
        <dbReference type="ARBA" id="ARBA00022723"/>
    </source>
</evidence>
<keyword evidence="7" id="KW-1278">Translocase</keyword>
<dbReference type="Gene3D" id="3.40.1110.10">
    <property type="entry name" value="Calcium-transporting ATPase, cytoplasmic domain N"/>
    <property type="match status" value="1"/>
</dbReference>
<reference evidence="14" key="1">
    <citation type="submission" date="2021-02" db="EMBL/GenBank/DDBJ databases">
        <authorList>
            <person name="Dougan E. K."/>
            <person name="Rhodes N."/>
            <person name="Thang M."/>
            <person name="Chan C."/>
        </authorList>
    </citation>
    <scope>NUCLEOTIDE SEQUENCE</scope>
</reference>
<evidence type="ECO:0000313" key="15">
    <source>
        <dbReference type="Proteomes" id="UP000604046"/>
    </source>
</evidence>
<evidence type="ECO:0000313" key="14">
    <source>
        <dbReference type="EMBL" id="CAE7331543.1"/>
    </source>
</evidence>
<feature type="domain" description="Cation-transporting P-type ATPase N-terminal" evidence="12">
    <location>
        <begin position="160"/>
        <end position="211"/>
    </location>
</feature>
<evidence type="ECO:0000259" key="12">
    <source>
        <dbReference type="Pfam" id="PF00690"/>
    </source>
</evidence>
<comment type="caution">
    <text evidence="14">The sequence shown here is derived from an EMBL/GenBank/DDBJ whole genome shotgun (WGS) entry which is preliminary data.</text>
</comment>
<feature type="transmembrane region" description="Helical" evidence="10">
    <location>
        <begin position="58"/>
        <end position="78"/>
    </location>
</feature>
<dbReference type="Gene3D" id="2.70.150.10">
    <property type="entry name" value="Calcium-transporting ATPase, cytoplasmic transduction domain A"/>
    <property type="match status" value="1"/>
</dbReference>
<feature type="transmembrane region" description="Helical" evidence="10">
    <location>
        <begin position="1083"/>
        <end position="1102"/>
    </location>
</feature>
<keyword evidence="6" id="KW-0460">Magnesium</keyword>
<dbReference type="InterPro" id="IPR018303">
    <property type="entry name" value="ATPase_P-typ_P_site"/>
</dbReference>
<dbReference type="SUPFAM" id="SSF81665">
    <property type="entry name" value="Calcium ATPase, transmembrane domain M"/>
    <property type="match status" value="1"/>
</dbReference>
<dbReference type="InterPro" id="IPR036412">
    <property type="entry name" value="HAD-like_sf"/>
</dbReference>
<keyword evidence="15" id="KW-1185">Reference proteome</keyword>
<keyword evidence="4" id="KW-0547">Nucleotide-binding</keyword>
<organism evidence="14 15">
    <name type="scientific">Symbiodinium natans</name>
    <dbReference type="NCBI Taxonomy" id="878477"/>
    <lineage>
        <taxon>Eukaryota</taxon>
        <taxon>Sar</taxon>
        <taxon>Alveolata</taxon>
        <taxon>Dinophyceae</taxon>
        <taxon>Suessiales</taxon>
        <taxon>Symbiodiniaceae</taxon>
        <taxon>Symbiodinium</taxon>
    </lineage>
</organism>
<evidence type="ECO:0000256" key="10">
    <source>
        <dbReference type="SAM" id="Phobius"/>
    </source>
</evidence>
<dbReference type="GO" id="GO:0015662">
    <property type="term" value="F:P-type ion transporter activity"/>
    <property type="evidence" value="ECO:0007669"/>
    <property type="project" value="TreeGrafter"/>
</dbReference>
<dbReference type="SFLD" id="SFLDF00027">
    <property type="entry name" value="p-type_atpase"/>
    <property type="match status" value="1"/>
</dbReference>
<dbReference type="InterPro" id="IPR059000">
    <property type="entry name" value="ATPase_P-type_domA"/>
</dbReference>
<feature type="transmembrane region" description="Helical" evidence="10">
    <location>
        <begin position="1001"/>
        <end position="1024"/>
    </location>
</feature>
<dbReference type="PANTHER" id="PTHR45630:SF7">
    <property type="entry name" value="ENDOPLASMIC RETICULUM TRANSMEMBRANE HELIX TRANSLOCASE"/>
    <property type="match status" value="1"/>
</dbReference>
<dbReference type="InterPro" id="IPR023298">
    <property type="entry name" value="ATPase_P-typ_TM_dom_sf"/>
</dbReference>
<dbReference type="GO" id="GO:0019829">
    <property type="term" value="F:ATPase-coupled monoatomic cation transmembrane transporter activity"/>
    <property type="evidence" value="ECO:0007669"/>
    <property type="project" value="TreeGrafter"/>
</dbReference>
<dbReference type="NCBIfam" id="TIGR01657">
    <property type="entry name" value="P-ATPase-V"/>
    <property type="match status" value="1"/>
</dbReference>
<feature type="transmembrane region" description="Helical" evidence="10">
    <location>
        <begin position="1122"/>
        <end position="1146"/>
    </location>
</feature>
<keyword evidence="8 10" id="KW-1133">Transmembrane helix</keyword>
<dbReference type="InterPro" id="IPR044492">
    <property type="entry name" value="P_typ_ATPase_HD_dom"/>
</dbReference>
<dbReference type="InterPro" id="IPR004014">
    <property type="entry name" value="ATPase_P-typ_cation-transptr_N"/>
</dbReference>
<dbReference type="Pfam" id="PF00690">
    <property type="entry name" value="Cation_ATPase_N"/>
    <property type="match status" value="1"/>
</dbReference>
<feature type="domain" description="P-type ATPase A" evidence="11">
    <location>
        <begin position="255"/>
        <end position="368"/>
    </location>
</feature>
<dbReference type="SUPFAM" id="SSF81653">
    <property type="entry name" value="Calcium ATPase, transduction domain A"/>
    <property type="match status" value="1"/>
</dbReference>
<keyword evidence="5" id="KW-0067">ATP-binding</keyword>
<dbReference type="InterPro" id="IPR006544">
    <property type="entry name" value="P-type_TPase_V"/>
</dbReference>
<feature type="transmembrane region" description="Helical" evidence="10">
    <location>
        <begin position="218"/>
        <end position="236"/>
    </location>
</feature>
<dbReference type="Gene3D" id="3.40.50.1000">
    <property type="entry name" value="HAD superfamily/HAD-like"/>
    <property type="match status" value="1"/>
</dbReference>
<dbReference type="OrthoDB" id="48943at2759"/>
<feature type="transmembrane region" description="Helical" evidence="10">
    <location>
        <begin position="404"/>
        <end position="424"/>
    </location>
</feature>
<sequence>MPESPGEDKSRYRFECYCSRPPRWTYDAIPFSGAYGATLAVLAAVVANRGEVVADHFLLFLLPLALHLMLFLATQWSVEVRCWVRYKQEPAVDKATHVKVVPLPHDGHGHDARVALVPLVQEDGQKSLLYLKKKFVYNAAAGKFERLRFDISLPLEHYLSSTGLTAKEVAERRRKYGENIYDIPLPDFWELFQEHAVAPFFVFQLFCVLLWLMDEYWYYSLLTLFLLVVLEAQMVHRRRHDLSELRAMRIPPMPTLALRDGQWQEIQSNELLPGDVIGIQRNPEASFPCDVLLLQGNVLANEAMLTGESVPQMKVHAAASGNAAGQMLEMMGRHKQHIVSAGTNIMMHQNSEKGRNQWKKVPATRTSTLAVGYVLRTGFDTTQGKLCRTILFSADRVTVSSKEAYFFIAILLLFAVLACIYVLYDGLVLVPARGETPRSTFKLLLAVSHIITSVVPPEFPIMLSLAVNLSLVALVSKRIFCTEPFRVPLAGQIQTCCFDKTGTLTSDSMEVGGVHGLEYPAPPLAEAVDEKEVREAAPPLQQTLPFLCTAVMAACNGLTVVEGEVVGDPLEKASLQAIRWLMKAPDLVTSKTGKGGDLLHVLRRWPFVSELRRMAVVVRHRGPGQGYQETKGGQKDLDRVLALVKGSCDVLKPRMVQVPPNLDEMQDQLTKFGFRVLCLAAKELSAGTSMDAEALEREDVEAGLQFCGLLVLRNSVKPNTSNTIRQLRQSYHRVIMITGDHPLTACQVAKNVSMAENRFLVLDDVDPSAALEWKYWDHQVHDQIPFTLGPQLQKLARSHTLCVTGSALARMSKAEVTCVVELATVFARVSPQQKEQVVLALNAKSHTVMVGDGTNDVGALKHAHVGISLMTTSIIPRLSMARSQKSVNELLADNGQVPLVRLGDASIASPFTYKGDSIKCSIQVLRSGRATLCSVLMMYKIMGLNSILSAFAMSALTLDGVKLGDGQTAMESLLTSMCFFLVSRSTPAKQLARQQPISSVFAWPVVATLACQLVIHMVILFFGWQMANQWRAKDFKRDLEGEFAPNLTNTVVFELMAAMHAASFLANYDGHPFMQPLSTNRPLMYSLVLFVTAIIACASEVVPDLNHSLSLVLSPNEEFRRTLLMLVIADIGLSVFISRLISSLAVRLRGHLAERRAAELGLGLPMAESSKTRASGKQKLWHSRRGLATVSARIPALHYKGSSQR</sequence>
<evidence type="ECO:0000256" key="1">
    <source>
        <dbReference type="ARBA" id="ARBA00004141"/>
    </source>
</evidence>
<dbReference type="PANTHER" id="PTHR45630">
    <property type="entry name" value="CATION-TRANSPORTING ATPASE-RELATED"/>
    <property type="match status" value="1"/>
</dbReference>
<feature type="transmembrane region" description="Helical" evidence="10">
    <location>
        <begin position="28"/>
        <end position="46"/>
    </location>
</feature>
<evidence type="ECO:0000256" key="4">
    <source>
        <dbReference type="ARBA" id="ARBA00022741"/>
    </source>
</evidence>
<evidence type="ECO:0000259" key="11">
    <source>
        <dbReference type="Pfam" id="PF00122"/>
    </source>
</evidence>
<dbReference type="Proteomes" id="UP000604046">
    <property type="component" value="Unassembled WGS sequence"/>
</dbReference>
<dbReference type="InterPro" id="IPR023214">
    <property type="entry name" value="HAD_sf"/>
</dbReference>
<dbReference type="SFLD" id="SFLDS00003">
    <property type="entry name" value="Haloacid_Dehalogenase"/>
    <property type="match status" value="1"/>
</dbReference>
<proteinExistence type="predicted"/>
<accession>A0A812P2X6</accession>
<evidence type="ECO:0000256" key="9">
    <source>
        <dbReference type="ARBA" id="ARBA00023136"/>
    </source>
</evidence>
<protein>
    <submittedName>
        <fullName evidence="14">Atp13a1 protein</fullName>
    </submittedName>
</protein>
<gene>
    <name evidence="14" type="primary">Atp13a1</name>
    <name evidence="14" type="ORF">SNAT2548_LOCUS17343</name>
</gene>
<dbReference type="Pfam" id="PF00122">
    <property type="entry name" value="E1-E2_ATPase"/>
    <property type="match status" value="1"/>
</dbReference>
<evidence type="ECO:0000256" key="7">
    <source>
        <dbReference type="ARBA" id="ARBA00022967"/>
    </source>
</evidence>
<dbReference type="GO" id="GO:0005524">
    <property type="term" value="F:ATP binding"/>
    <property type="evidence" value="ECO:0007669"/>
    <property type="project" value="UniProtKB-KW"/>
</dbReference>
<evidence type="ECO:0000256" key="8">
    <source>
        <dbReference type="ARBA" id="ARBA00022989"/>
    </source>
</evidence>
<dbReference type="GO" id="GO:0005789">
    <property type="term" value="C:endoplasmic reticulum membrane"/>
    <property type="evidence" value="ECO:0007669"/>
    <property type="project" value="TreeGrafter"/>
</dbReference>
<dbReference type="InterPro" id="IPR057255">
    <property type="entry name" value="2TM_P5A-ATPase"/>
</dbReference>